<evidence type="ECO:0000256" key="12">
    <source>
        <dbReference type="SAM" id="Phobius"/>
    </source>
</evidence>
<evidence type="ECO:0000256" key="2">
    <source>
        <dbReference type="ARBA" id="ARBA00022475"/>
    </source>
</evidence>
<feature type="domain" description="PpiC" evidence="13">
    <location>
        <begin position="267"/>
        <end position="357"/>
    </location>
</feature>
<dbReference type="InterPro" id="IPR046357">
    <property type="entry name" value="PPIase_dom_sf"/>
</dbReference>
<dbReference type="EMBL" id="CP029206">
    <property type="protein sequence ID" value="AWI51840.1"/>
    <property type="molecule type" value="Genomic_DNA"/>
</dbReference>
<keyword evidence="6 12" id="KW-0472">Membrane</keyword>
<evidence type="ECO:0000256" key="8">
    <source>
        <dbReference type="ARBA" id="ARBA00038408"/>
    </source>
</evidence>
<dbReference type="SUPFAM" id="SSF54534">
    <property type="entry name" value="FKBP-like"/>
    <property type="match status" value="1"/>
</dbReference>
<gene>
    <name evidence="14" type="ORF">DDU33_10255</name>
</gene>
<evidence type="ECO:0000256" key="11">
    <source>
        <dbReference type="PROSITE-ProRule" id="PRU00278"/>
    </source>
</evidence>
<keyword evidence="11 14" id="KW-0413">Isomerase</keyword>
<keyword evidence="11" id="KW-0697">Rotamase</keyword>
<dbReference type="InterPro" id="IPR052029">
    <property type="entry name" value="PpiD_chaperone"/>
</dbReference>
<evidence type="ECO:0000256" key="4">
    <source>
        <dbReference type="ARBA" id="ARBA00022692"/>
    </source>
</evidence>
<evidence type="ECO:0000256" key="3">
    <source>
        <dbReference type="ARBA" id="ARBA00022519"/>
    </source>
</evidence>
<dbReference type="InterPro" id="IPR023058">
    <property type="entry name" value="PPIase_PpiC_CS"/>
</dbReference>
<evidence type="ECO:0000259" key="13">
    <source>
        <dbReference type="PROSITE" id="PS50198"/>
    </source>
</evidence>
<dbReference type="Pfam" id="PF13145">
    <property type="entry name" value="Rotamase_2"/>
    <property type="match status" value="1"/>
</dbReference>
<keyword evidence="3" id="KW-0997">Cell inner membrane</keyword>
<keyword evidence="7" id="KW-0143">Chaperone</keyword>
<keyword evidence="4 12" id="KW-0812">Transmembrane</keyword>
<evidence type="ECO:0000313" key="14">
    <source>
        <dbReference type="EMBL" id="AWI51840.1"/>
    </source>
</evidence>
<evidence type="ECO:0000256" key="5">
    <source>
        <dbReference type="ARBA" id="ARBA00022989"/>
    </source>
</evidence>
<feature type="transmembrane region" description="Helical" evidence="12">
    <location>
        <begin position="12"/>
        <end position="35"/>
    </location>
</feature>
<reference evidence="15" key="1">
    <citation type="submission" date="2018-05" db="EMBL/GenBank/DDBJ databases">
        <title>Complete genome sequence of Actinobacillus porcitonsillarum reference strain 9953L55 (CCUG 46996).</title>
        <authorList>
            <person name="Dona V."/>
            <person name="Perreten V."/>
        </authorList>
    </citation>
    <scope>NUCLEOTIDE SEQUENCE [LARGE SCALE GENOMIC DNA]</scope>
    <source>
        <strain evidence="15">9953L55</strain>
    </source>
</reference>
<dbReference type="KEGG" id="apor:DDU33_10255"/>
<dbReference type="Gene3D" id="1.10.4030.10">
    <property type="entry name" value="Porin chaperone SurA, peptide-binding domain"/>
    <property type="match status" value="1"/>
</dbReference>
<evidence type="ECO:0000256" key="9">
    <source>
        <dbReference type="ARBA" id="ARBA00040743"/>
    </source>
</evidence>
<sequence>MIEKWHDRTNSLGFKIVFTLVSLSFVLGGIGSGLVATDNSAVKVNGEGISQRTFTDAKNRQQNILYSQKGGEAWDLLDKPEYAREFNQSVLNSLINDELLRQYAKSLKLDVGVDQIKSEIVHDANFQQNGKFDNNLYQQALRNAGLTPDGYAAVVREGMIFSQIEEGIINTSFDLPAQQEALAKLLFQKRDVRLATYSLADEAKNQTVSPEELQSFYDAHKKQLLTPETFTVEYLVLTPKDVEKRIQITDEQIATYYDKNKAQFVTKGEANLAHIQVANEAEANAIAQQLNNGADFAALAKEKSTDKLSAAQGGNLGWAKAGTFPQAFENAANQLQAGQVSQPIKIDNAYHIIKVIDRKAENVIPLAQVKDKITETIRKELLASEYSTVARDMANSAFENSGSLEAVAKVAGLDIHKTSAFTQANVPAELQHEAVEKALFESDLRQTGQNSEALDVGDSTNPRTMFVRISDFQAEREKTLEEAKADVEAMVKREKAEKALLSNAEANLAALNEGKNNISFGETQTLVYAQAQAQQPVLAKTVFNMPKPTDKVTFQIARNVKGDVIIVALDKVSDGTLAEFKPLEPQFAEANRTILRNDLVKDLRERASIDVNAEFMDQLITPAQ</sequence>
<evidence type="ECO:0000256" key="7">
    <source>
        <dbReference type="ARBA" id="ARBA00023186"/>
    </source>
</evidence>
<dbReference type="GO" id="GO:0003755">
    <property type="term" value="F:peptidyl-prolyl cis-trans isomerase activity"/>
    <property type="evidence" value="ECO:0007669"/>
    <property type="project" value="UniProtKB-KW"/>
</dbReference>
<dbReference type="RefSeq" id="WP_108925041.1">
    <property type="nucleotide sequence ID" value="NZ_CP029206.1"/>
</dbReference>
<keyword evidence="15" id="KW-1185">Reference proteome</keyword>
<dbReference type="SUPFAM" id="SSF109998">
    <property type="entry name" value="Triger factor/SurA peptide-binding domain-like"/>
    <property type="match status" value="1"/>
</dbReference>
<keyword evidence="2" id="KW-1003">Cell membrane</keyword>
<evidence type="ECO:0000256" key="1">
    <source>
        <dbReference type="ARBA" id="ARBA00004382"/>
    </source>
</evidence>
<organism evidence="14 15">
    <name type="scientific">Actinobacillus porcitonsillarum</name>
    <dbReference type="NCBI Taxonomy" id="189834"/>
    <lineage>
        <taxon>Bacteria</taxon>
        <taxon>Pseudomonadati</taxon>
        <taxon>Pseudomonadota</taxon>
        <taxon>Gammaproteobacteria</taxon>
        <taxon>Pasteurellales</taxon>
        <taxon>Pasteurellaceae</taxon>
        <taxon>Actinobacillus</taxon>
    </lineage>
</organism>
<accession>A0A2U8FLC6</accession>
<dbReference type="PROSITE" id="PS50198">
    <property type="entry name" value="PPIC_PPIASE_2"/>
    <property type="match status" value="1"/>
</dbReference>
<dbReference type="InterPro" id="IPR027304">
    <property type="entry name" value="Trigger_fact/SurA_dom_sf"/>
</dbReference>
<evidence type="ECO:0000256" key="6">
    <source>
        <dbReference type="ARBA" id="ARBA00023136"/>
    </source>
</evidence>
<dbReference type="PROSITE" id="PS01096">
    <property type="entry name" value="PPIC_PPIASE_1"/>
    <property type="match status" value="1"/>
</dbReference>
<proteinExistence type="inferred from homology"/>
<dbReference type="PANTHER" id="PTHR47529">
    <property type="entry name" value="PEPTIDYL-PROLYL CIS-TRANS ISOMERASE D"/>
    <property type="match status" value="1"/>
</dbReference>
<evidence type="ECO:0000313" key="15">
    <source>
        <dbReference type="Proteomes" id="UP000244920"/>
    </source>
</evidence>
<dbReference type="InterPro" id="IPR000297">
    <property type="entry name" value="PPIase_PpiC"/>
</dbReference>
<name>A0A2U8FLC6_9PAST</name>
<evidence type="ECO:0000256" key="10">
    <source>
        <dbReference type="ARBA" id="ARBA00042775"/>
    </source>
</evidence>
<keyword evidence="5 12" id="KW-1133">Transmembrane helix</keyword>
<dbReference type="Pfam" id="PF13624">
    <property type="entry name" value="SurA_N_3"/>
    <property type="match status" value="1"/>
</dbReference>
<dbReference type="PANTHER" id="PTHR47529:SF1">
    <property type="entry name" value="PERIPLASMIC CHAPERONE PPID"/>
    <property type="match status" value="1"/>
</dbReference>
<dbReference type="AlphaFoldDB" id="A0A2U8FLC6"/>
<dbReference type="Proteomes" id="UP000244920">
    <property type="component" value="Chromosome"/>
</dbReference>
<protein>
    <recommendedName>
        <fullName evidence="9">Periplasmic chaperone PpiD</fullName>
    </recommendedName>
    <alternativeName>
        <fullName evidence="10">Periplasmic folding chaperone</fullName>
    </alternativeName>
</protein>
<comment type="similarity">
    <text evidence="8">Belongs to the PpiD chaperone family.</text>
</comment>
<comment type="subcellular location">
    <subcellularLocation>
        <location evidence="1">Cell inner membrane</location>
        <topology evidence="1">Single-pass type II membrane protein</topology>
        <orientation evidence="1">Periplasmic side</orientation>
    </subcellularLocation>
</comment>
<dbReference type="GO" id="GO:0005886">
    <property type="term" value="C:plasma membrane"/>
    <property type="evidence" value="ECO:0007669"/>
    <property type="project" value="UniProtKB-SubCell"/>
</dbReference>
<dbReference type="Gene3D" id="3.10.50.40">
    <property type="match status" value="1"/>
</dbReference>